<feature type="repeat" description="TPR" evidence="3">
    <location>
        <begin position="59"/>
        <end position="92"/>
    </location>
</feature>
<reference evidence="4 5" key="1">
    <citation type="submission" date="2018-12" db="EMBL/GenBank/DDBJ databases">
        <title>Flammeovirga pectinis sp. nov., isolated from the gut of the Korean scallop, Patinopecten yessoensis.</title>
        <authorList>
            <person name="Bae J.-W."/>
            <person name="Jeong Y.-S."/>
            <person name="Kang W."/>
        </authorList>
    </citation>
    <scope>NUCLEOTIDE SEQUENCE [LARGE SCALE GENOMIC DNA]</scope>
    <source>
        <strain evidence="4 5">L12M1</strain>
    </source>
</reference>
<dbReference type="InterPro" id="IPR050498">
    <property type="entry name" value="Ycf3"/>
</dbReference>
<keyword evidence="2 3" id="KW-0802">TPR repeat</keyword>
<evidence type="ECO:0000313" key="5">
    <source>
        <dbReference type="Proteomes" id="UP000267268"/>
    </source>
</evidence>
<evidence type="ECO:0000256" key="3">
    <source>
        <dbReference type="PROSITE-ProRule" id="PRU00339"/>
    </source>
</evidence>
<dbReference type="AlphaFoldDB" id="A0A3S9NYD7"/>
<gene>
    <name evidence="4" type="ORF">EI427_01555</name>
</gene>
<keyword evidence="5" id="KW-1185">Reference proteome</keyword>
<dbReference type="OrthoDB" id="9814069at2"/>
<accession>A0A3S9NYD7</accession>
<keyword evidence="1" id="KW-0677">Repeat</keyword>
<dbReference type="PANTHER" id="PTHR44858:SF1">
    <property type="entry name" value="UDP-N-ACETYLGLUCOSAMINE--PEPTIDE N-ACETYLGLUCOSAMINYLTRANSFERASE SPINDLY-RELATED"/>
    <property type="match status" value="1"/>
</dbReference>
<dbReference type="SUPFAM" id="SSF48452">
    <property type="entry name" value="TPR-like"/>
    <property type="match status" value="1"/>
</dbReference>
<dbReference type="SMART" id="SM00028">
    <property type="entry name" value="TPR"/>
    <property type="match status" value="5"/>
</dbReference>
<dbReference type="PROSITE" id="PS50005">
    <property type="entry name" value="TPR"/>
    <property type="match status" value="2"/>
</dbReference>
<sequence length="248" mass="27675">MNIKQTTNLLIFFIMLVFTSCGPSSEDLTNQGKKKLSENKFKEAISLFDAAIKENASNMDAYNSRGYAHMALEEYSKANSDFSKAIDIYVETEEDVPNAYRFYYNRGNVKRFQNDNKGAVIDYTQAIQLDATIYDIYLNRGLANAEVEGFTASVQDFDKAIDLANGSDKRIFLHKARILMLSKQFDLAIASLDKAIALDPNYGEAYYYKALSLSGKVGKADEKVCKMLAMSESLGYAEASAALAKYCN</sequence>
<dbReference type="Pfam" id="PF13181">
    <property type="entry name" value="TPR_8"/>
    <property type="match status" value="2"/>
</dbReference>
<dbReference type="Pfam" id="PF13432">
    <property type="entry name" value="TPR_16"/>
    <property type="match status" value="1"/>
</dbReference>
<feature type="repeat" description="TPR" evidence="3">
    <location>
        <begin position="169"/>
        <end position="202"/>
    </location>
</feature>
<protein>
    <submittedName>
        <fullName evidence="4">Tetratricopeptide repeat protein</fullName>
    </submittedName>
</protein>
<evidence type="ECO:0000256" key="1">
    <source>
        <dbReference type="ARBA" id="ARBA00022737"/>
    </source>
</evidence>
<evidence type="ECO:0000256" key="2">
    <source>
        <dbReference type="ARBA" id="ARBA00022803"/>
    </source>
</evidence>
<dbReference type="InterPro" id="IPR019734">
    <property type="entry name" value="TPR_rpt"/>
</dbReference>
<dbReference type="EMBL" id="CP034562">
    <property type="protein sequence ID" value="AZQ60944.1"/>
    <property type="molecule type" value="Genomic_DNA"/>
</dbReference>
<organism evidence="4 5">
    <name type="scientific">Flammeovirga pectinis</name>
    <dbReference type="NCBI Taxonomy" id="2494373"/>
    <lineage>
        <taxon>Bacteria</taxon>
        <taxon>Pseudomonadati</taxon>
        <taxon>Bacteroidota</taxon>
        <taxon>Cytophagia</taxon>
        <taxon>Cytophagales</taxon>
        <taxon>Flammeovirgaceae</taxon>
        <taxon>Flammeovirga</taxon>
    </lineage>
</organism>
<dbReference type="PROSITE" id="PS51257">
    <property type="entry name" value="PROKAR_LIPOPROTEIN"/>
    <property type="match status" value="1"/>
</dbReference>
<name>A0A3S9NYD7_9BACT</name>
<evidence type="ECO:0000313" key="4">
    <source>
        <dbReference type="EMBL" id="AZQ60944.1"/>
    </source>
</evidence>
<dbReference type="PANTHER" id="PTHR44858">
    <property type="entry name" value="TETRATRICOPEPTIDE REPEAT PROTEIN 6"/>
    <property type="match status" value="1"/>
</dbReference>
<dbReference type="Gene3D" id="1.25.40.10">
    <property type="entry name" value="Tetratricopeptide repeat domain"/>
    <property type="match status" value="3"/>
</dbReference>
<proteinExistence type="predicted"/>
<dbReference type="Proteomes" id="UP000267268">
    <property type="component" value="Chromosome 1"/>
</dbReference>
<dbReference type="InterPro" id="IPR011990">
    <property type="entry name" value="TPR-like_helical_dom_sf"/>
</dbReference>
<dbReference type="KEGG" id="fll:EI427_01555"/>